<evidence type="ECO:0000256" key="4">
    <source>
        <dbReference type="ARBA" id="ARBA00022670"/>
    </source>
</evidence>
<dbReference type="Gene3D" id="3.40.50.1820">
    <property type="entry name" value="alpha/beta hydrolase"/>
    <property type="match status" value="1"/>
</dbReference>
<dbReference type="PANTHER" id="PTHR42881:SF2">
    <property type="entry name" value="PROLYL ENDOPEPTIDASE"/>
    <property type="match status" value="1"/>
</dbReference>
<dbReference type="InterPro" id="IPR023302">
    <property type="entry name" value="Pept_S9A_N"/>
</dbReference>
<protein>
    <recommendedName>
        <fullName evidence="3">prolyl oligopeptidase</fullName>
        <ecNumber evidence="3">3.4.21.26</ecNumber>
    </recommendedName>
</protein>
<feature type="domain" description="Peptidase S9 prolyl oligopeptidase catalytic" evidence="7">
    <location>
        <begin position="495"/>
        <end position="708"/>
    </location>
</feature>
<keyword evidence="5" id="KW-0378">Hydrolase</keyword>
<organism evidence="9">
    <name type="scientific">marine metagenome</name>
    <dbReference type="NCBI Taxonomy" id="408172"/>
    <lineage>
        <taxon>unclassified sequences</taxon>
        <taxon>metagenomes</taxon>
        <taxon>ecological metagenomes</taxon>
    </lineage>
</organism>
<proteinExistence type="inferred from homology"/>
<evidence type="ECO:0000313" key="9">
    <source>
        <dbReference type="EMBL" id="SVA75234.1"/>
    </source>
</evidence>
<dbReference type="PANTHER" id="PTHR42881">
    <property type="entry name" value="PROLYL ENDOPEPTIDASE"/>
    <property type="match status" value="1"/>
</dbReference>
<keyword evidence="4" id="KW-0645">Protease</keyword>
<accession>A0A381YE11</accession>
<name>A0A381YE11_9ZZZZ</name>
<evidence type="ECO:0000256" key="3">
    <source>
        <dbReference type="ARBA" id="ARBA00011897"/>
    </source>
</evidence>
<evidence type="ECO:0000259" key="7">
    <source>
        <dbReference type="Pfam" id="PF00326"/>
    </source>
</evidence>
<dbReference type="Gene3D" id="2.130.10.120">
    <property type="entry name" value="Prolyl oligopeptidase, N-terminal domain"/>
    <property type="match status" value="1"/>
</dbReference>
<dbReference type="InterPro" id="IPR002470">
    <property type="entry name" value="Peptidase_S9A"/>
</dbReference>
<sequence>MKLPITNYYFICFYLLVSFFFTTGVAASIDYPKSKTVEVFDIYHEQVVADPYRWLEDLDSDETKGWIQAQNQLTNQYLTGLPEKEAIKEILDQALNQVSQSVPFREQSKYFYYYNNGDWQQSKLYYKENNRGTEKLVLDPNQFSKDGTIALSGVTVSPDAKLLAYAISDGGSDWKTWKIRDLENGLDLEDEILWSKFSGAEWLKDNSGFYYSAYSQPKEGAELEDINTNQKLYLHKIGKKQSSDRLIYARTDQPDWGWGPTVSEDGNFLILHVSQGTDERNRIFYQKLNHTDESFIELIPELKAQFLFVGNEGNIFWFFTDFNAPMGRLIAIDIDNPNEENWQEIIPEKTHTLRDVRLTSGYFLCHYLKDVSSEVVLYQTTGELVNKLDFPKNGTISSISTKPDSSQLFFSFSNYIRPKEIFEYDLSDKQLKSIWSQSVPGFNANEFISKQAFYQSKDGTLIPMFISHMKDIELNNENPLLLYGYGGFDIPILPNFSTKYFSWMKMGGVVAVANLRGGGEYGEKWHRQGMLHNKQNVFDDFAAAAEYLHQASYSKPSKTVIEGRSNGGLLVGASLLQRPDLFGATLPGVGVMDMLRFNKFTIGWAWESDYGSPEDKDDFRILVKYSPYHNIQQKTCYPPTLITTSERDDRVVPSHSYKFAARMQAAQNCPNPILIRIESRAGHGAGTPKDKVINYISDMYGFALNMLTSN</sequence>
<dbReference type="Pfam" id="PF00326">
    <property type="entry name" value="Peptidase_S9"/>
    <property type="match status" value="1"/>
</dbReference>
<dbReference type="PRINTS" id="PR00862">
    <property type="entry name" value="PROLIGOPTASE"/>
</dbReference>
<dbReference type="GO" id="GO:0004252">
    <property type="term" value="F:serine-type endopeptidase activity"/>
    <property type="evidence" value="ECO:0007669"/>
    <property type="project" value="UniProtKB-EC"/>
</dbReference>
<dbReference type="PROSITE" id="PS00708">
    <property type="entry name" value="PRO_ENDOPEP_SER"/>
    <property type="match status" value="1"/>
</dbReference>
<evidence type="ECO:0000256" key="2">
    <source>
        <dbReference type="ARBA" id="ARBA00005228"/>
    </source>
</evidence>
<dbReference type="FunFam" id="3.40.50.1820:FF:000005">
    <property type="entry name" value="Prolyl endopeptidase"/>
    <property type="match status" value="1"/>
</dbReference>
<dbReference type="InterPro" id="IPR051167">
    <property type="entry name" value="Prolyl_oligopep/macrocyclase"/>
</dbReference>
<dbReference type="AlphaFoldDB" id="A0A381YE11"/>
<dbReference type="Pfam" id="PF02897">
    <property type="entry name" value="Peptidase_S9_N"/>
    <property type="match status" value="1"/>
</dbReference>
<dbReference type="FunFam" id="2.130.10.120:FF:000001">
    <property type="entry name" value="Prolyl endopeptidase"/>
    <property type="match status" value="1"/>
</dbReference>
<gene>
    <name evidence="9" type="ORF">METZ01_LOCUS128088</name>
</gene>
<dbReference type="InterPro" id="IPR002471">
    <property type="entry name" value="Pept_S9_AS"/>
</dbReference>
<evidence type="ECO:0000256" key="5">
    <source>
        <dbReference type="ARBA" id="ARBA00022801"/>
    </source>
</evidence>
<dbReference type="InterPro" id="IPR001375">
    <property type="entry name" value="Peptidase_S9_cat"/>
</dbReference>
<dbReference type="SUPFAM" id="SSF53474">
    <property type="entry name" value="alpha/beta-Hydrolases"/>
    <property type="match status" value="1"/>
</dbReference>
<dbReference type="EMBL" id="UINC01018008">
    <property type="protein sequence ID" value="SVA75234.1"/>
    <property type="molecule type" value="Genomic_DNA"/>
</dbReference>
<dbReference type="GO" id="GO:0070012">
    <property type="term" value="F:oligopeptidase activity"/>
    <property type="evidence" value="ECO:0007669"/>
    <property type="project" value="TreeGrafter"/>
</dbReference>
<dbReference type="GO" id="GO:0005829">
    <property type="term" value="C:cytosol"/>
    <property type="evidence" value="ECO:0007669"/>
    <property type="project" value="TreeGrafter"/>
</dbReference>
<feature type="domain" description="Peptidase S9A N-terminal" evidence="8">
    <location>
        <begin position="35"/>
        <end position="432"/>
    </location>
</feature>
<dbReference type="InterPro" id="IPR029058">
    <property type="entry name" value="AB_hydrolase_fold"/>
</dbReference>
<evidence type="ECO:0000256" key="6">
    <source>
        <dbReference type="ARBA" id="ARBA00022825"/>
    </source>
</evidence>
<evidence type="ECO:0000256" key="1">
    <source>
        <dbReference type="ARBA" id="ARBA00001070"/>
    </source>
</evidence>
<dbReference type="SUPFAM" id="SSF50993">
    <property type="entry name" value="Peptidase/esterase 'gauge' domain"/>
    <property type="match status" value="1"/>
</dbReference>
<evidence type="ECO:0000259" key="8">
    <source>
        <dbReference type="Pfam" id="PF02897"/>
    </source>
</evidence>
<comment type="similarity">
    <text evidence="2">Belongs to the peptidase S9A family.</text>
</comment>
<comment type="catalytic activity">
    <reaction evidence="1">
        <text>Hydrolysis of Pro-|-Xaa &gt;&gt; Ala-|-Xaa in oligopeptides.</text>
        <dbReference type="EC" id="3.4.21.26"/>
    </reaction>
</comment>
<reference evidence="9" key="1">
    <citation type="submission" date="2018-05" db="EMBL/GenBank/DDBJ databases">
        <authorList>
            <person name="Lanie J.A."/>
            <person name="Ng W.-L."/>
            <person name="Kazmierczak K.M."/>
            <person name="Andrzejewski T.M."/>
            <person name="Davidsen T.M."/>
            <person name="Wayne K.J."/>
            <person name="Tettelin H."/>
            <person name="Glass J.I."/>
            <person name="Rusch D."/>
            <person name="Podicherti R."/>
            <person name="Tsui H.-C.T."/>
            <person name="Winkler M.E."/>
        </authorList>
    </citation>
    <scope>NUCLEOTIDE SEQUENCE</scope>
</reference>
<dbReference type="GO" id="GO:0006508">
    <property type="term" value="P:proteolysis"/>
    <property type="evidence" value="ECO:0007669"/>
    <property type="project" value="UniProtKB-KW"/>
</dbReference>
<dbReference type="EC" id="3.4.21.26" evidence="3"/>
<keyword evidence="6" id="KW-0720">Serine protease</keyword>